<proteinExistence type="predicted"/>
<dbReference type="AlphaFoldDB" id="A0A0E9R370"/>
<name>A0A0E9R370_ANGAN</name>
<accession>A0A0E9R370</accession>
<evidence type="ECO:0000313" key="1">
    <source>
        <dbReference type="EMBL" id="JAH23217.1"/>
    </source>
</evidence>
<organism evidence="1">
    <name type="scientific">Anguilla anguilla</name>
    <name type="common">European freshwater eel</name>
    <name type="synonym">Muraena anguilla</name>
    <dbReference type="NCBI Taxonomy" id="7936"/>
    <lineage>
        <taxon>Eukaryota</taxon>
        <taxon>Metazoa</taxon>
        <taxon>Chordata</taxon>
        <taxon>Craniata</taxon>
        <taxon>Vertebrata</taxon>
        <taxon>Euteleostomi</taxon>
        <taxon>Actinopterygii</taxon>
        <taxon>Neopterygii</taxon>
        <taxon>Teleostei</taxon>
        <taxon>Anguilliformes</taxon>
        <taxon>Anguillidae</taxon>
        <taxon>Anguilla</taxon>
    </lineage>
</organism>
<dbReference type="EMBL" id="GBXM01085360">
    <property type="protein sequence ID" value="JAH23217.1"/>
    <property type="molecule type" value="Transcribed_RNA"/>
</dbReference>
<reference evidence="1" key="1">
    <citation type="submission" date="2014-11" db="EMBL/GenBank/DDBJ databases">
        <authorList>
            <person name="Amaro Gonzalez C."/>
        </authorList>
    </citation>
    <scope>NUCLEOTIDE SEQUENCE</scope>
</reference>
<protein>
    <submittedName>
        <fullName evidence="1">Uncharacterized protein</fullName>
    </submittedName>
</protein>
<reference evidence="1" key="2">
    <citation type="journal article" date="2015" name="Fish Shellfish Immunol.">
        <title>Early steps in the European eel (Anguilla anguilla)-Vibrio vulnificus interaction in the gills: Role of the RtxA13 toxin.</title>
        <authorList>
            <person name="Callol A."/>
            <person name="Pajuelo D."/>
            <person name="Ebbesson L."/>
            <person name="Teles M."/>
            <person name="MacKenzie S."/>
            <person name="Amaro C."/>
        </authorList>
    </citation>
    <scope>NUCLEOTIDE SEQUENCE</scope>
</reference>
<sequence length="26" mass="2879">MTVSYLTAAILLLFSFVQVFSSSIQL</sequence>